<accession>A0A0X8GY09</accession>
<evidence type="ECO:0000256" key="1">
    <source>
        <dbReference type="ARBA" id="ARBA00004651"/>
    </source>
</evidence>
<dbReference type="OrthoDB" id="9812531at2"/>
<name>A0A0X8GY09_9FIRM</name>
<dbReference type="KEGG" id="erl:AOC36_00415"/>
<evidence type="ECO:0000256" key="10">
    <source>
        <dbReference type="PIRNR" id="PIRNR003097"/>
    </source>
</evidence>
<dbReference type="Proteomes" id="UP000063781">
    <property type="component" value="Chromosome"/>
</dbReference>
<dbReference type="AlphaFoldDB" id="A0A0X8GY09"/>
<comment type="function">
    <text evidence="10">Part of the ABC transporter FtsEX involved in asymmetric cellular division facilitating the initiation of sporulation.</text>
</comment>
<evidence type="ECO:0000313" key="14">
    <source>
        <dbReference type="EMBL" id="AMC92510.1"/>
    </source>
</evidence>
<dbReference type="STRING" id="1514105.AOC36_00415"/>
<gene>
    <name evidence="14" type="ORF">AOC36_00415</name>
</gene>
<feature type="domain" description="FtsX extracellular" evidence="13">
    <location>
        <begin position="58"/>
        <end position="152"/>
    </location>
</feature>
<dbReference type="InterPro" id="IPR058204">
    <property type="entry name" value="FtsX_firmicutes-type"/>
</dbReference>
<evidence type="ECO:0000256" key="8">
    <source>
        <dbReference type="ARBA" id="ARBA00023136"/>
    </source>
</evidence>
<feature type="transmembrane region" description="Helical" evidence="11">
    <location>
        <begin position="266"/>
        <end position="290"/>
    </location>
</feature>
<dbReference type="InterPro" id="IPR040690">
    <property type="entry name" value="FtsX_ECD"/>
</dbReference>
<evidence type="ECO:0000259" key="12">
    <source>
        <dbReference type="Pfam" id="PF02687"/>
    </source>
</evidence>
<dbReference type="InterPro" id="IPR003838">
    <property type="entry name" value="ABC3_permease_C"/>
</dbReference>
<evidence type="ECO:0000256" key="4">
    <source>
        <dbReference type="ARBA" id="ARBA00022475"/>
    </source>
</evidence>
<keyword evidence="15" id="KW-1185">Reference proteome</keyword>
<evidence type="ECO:0000256" key="6">
    <source>
        <dbReference type="ARBA" id="ARBA00022692"/>
    </source>
</evidence>
<keyword evidence="7 11" id="KW-1133">Transmembrane helix</keyword>
<dbReference type="NCBIfam" id="NF038347">
    <property type="entry name" value="FtsX_Gpos"/>
    <property type="match status" value="1"/>
</dbReference>
<dbReference type="PANTHER" id="PTHR47755">
    <property type="entry name" value="CELL DIVISION PROTEIN FTSX"/>
    <property type="match status" value="1"/>
</dbReference>
<feature type="transmembrane region" description="Helical" evidence="11">
    <location>
        <begin position="218"/>
        <end position="246"/>
    </location>
</feature>
<evidence type="ECO:0000313" key="15">
    <source>
        <dbReference type="Proteomes" id="UP000063781"/>
    </source>
</evidence>
<dbReference type="GO" id="GO:0051301">
    <property type="term" value="P:cell division"/>
    <property type="evidence" value="ECO:0007669"/>
    <property type="project" value="UniProtKB-KW"/>
</dbReference>
<dbReference type="Pfam" id="PF02687">
    <property type="entry name" value="FtsX"/>
    <property type="match status" value="1"/>
</dbReference>
<feature type="domain" description="ABC3 transporter permease C-terminal" evidence="12">
    <location>
        <begin position="174"/>
        <end position="288"/>
    </location>
</feature>
<keyword evidence="6 11" id="KW-0812">Transmembrane</keyword>
<organism evidence="14 15">
    <name type="scientific">Erysipelothrix larvae</name>
    <dbReference type="NCBI Taxonomy" id="1514105"/>
    <lineage>
        <taxon>Bacteria</taxon>
        <taxon>Bacillati</taxon>
        <taxon>Bacillota</taxon>
        <taxon>Erysipelotrichia</taxon>
        <taxon>Erysipelotrichales</taxon>
        <taxon>Erysipelotrichaceae</taxon>
        <taxon>Erysipelothrix</taxon>
    </lineage>
</organism>
<sequence length="298" mass="32856">MSRFLRTIKDGFLGAFRHGALLFSSVSSVTITLVLMAIFMLLNANIVRFTEIIEQSVSLHVQIQNEVDEAGIEELENKITQFVGVTTVEFSDKDNELELLIASGGEQAEELYGQYRGEANPLLNAFVINVSSGAHIQEIASQIRELEGIHQVSYGGEATEQFLVILETIRNVGFIFVLVLGGIAIFLISNTISATVISRQKEISIMRTVGASNWFIRWPFIIEGMIIGFIGSLLPIGLTVFGYSAIYDSQSTGVSSFFQLVTPEPVIWEVSLVILLVGMVVGAIGSLFTVSRRLRWTR</sequence>
<keyword evidence="9 10" id="KW-0131">Cell cycle</keyword>
<evidence type="ECO:0000256" key="11">
    <source>
        <dbReference type="SAM" id="Phobius"/>
    </source>
</evidence>
<keyword evidence="5 10" id="KW-0132">Cell division</keyword>
<proteinExistence type="inferred from homology"/>
<dbReference type="GO" id="GO:0005886">
    <property type="term" value="C:plasma membrane"/>
    <property type="evidence" value="ECO:0007669"/>
    <property type="project" value="UniProtKB-SubCell"/>
</dbReference>
<dbReference type="PIRSF" id="PIRSF003097">
    <property type="entry name" value="FtsX"/>
    <property type="match status" value="1"/>
</dbReference>
<dbReference type="EMBL" id="CP013213">
    <property type="protein sequence ID" value="AMC92510.1"/>
    <property type="molecule type" value="Genomic_DNA"/>
</dbReference>
<evidence type="ECO:0000256" key="7">
    <source>
        <dbReference type="ARBA" id="ARBA00022989"/>
    </source>
</evidence>
<evidence type="ECO:0000256" key="5">
    <source>
        <dbReference type="ARBA" id="ARBA00022618"/>
    </source>
</evidence>
<comment type="subcellular location">
    <subcellularLocation>
        <location evidence="1">Cell membrane</location>
        <topology evidence="1">Multi-pass membrane protein</topology>
    </subcellularLocation>
</comment>
<dbReference type="RefSeq" id="WP_067629825.1">
    <property type="nucleotide sequence ID" value="NZ_CP013213.1"/>
</dbReference>
<feature type="transmembrane region" description="Helical" evidence="11">
    <location>
        <begin position="172"/>
        <end position="197"/>
    </location>
</feature>
<evidence type="ECO:0000259" key="13">
    <source>
        <dbReference type="Pfam" id="PF18075"/>
    </source>
</evidence>
<keyword evidence="4 10" id="KW-1003">Cell membrane</keyword>
<feature type="transmembrane region" description="Helical" evidence="11">
    <location>
        <begin position="21"/>
        <end position="42"/>
    </location>
</feature>
<evidence type="ECO:0000256" key="3">
    <source>
        <dbReference type="ARBA" id="ARBA00021907"/>
    </source>
</evidence>
<dbReference type="Gene3D" id="3.30.70.3040">
    <property type="match status" value="1"/>
</dbReference>
<comment type="similarity">
    <text evidence="2 10">Belongs to the ABC-4 integral membrane protein family. FtsX subfamily.</text>
</comment>
<evidence type="ECO:0000256" key="2">
    <source>
        <dbReference type="ARBA" id="ARBA00007379"/>
    </source>
</evidence>
<keyword evidence="8 10" id="KW-0472">Membrane</keyword>
<dbReference type="InterPro" id="IPR004513">
    <property type="entry name" value="FtsX"/>
</dbReference>
<dbReference type="PANTHER" id="PTHR47755:SF1">
    <property type="entry name" value="CELL DIVISION PROTEIN FTSX"/>
    <property type="match status" value="1"/>
</dbReference>
<reference evidence="14 15" key="1">
    <citation type="submission" date="2015-10" db="EMBL/GenBank/DDBJ databases">
        <title>Erysipelothrix larvae sp. LV19 isolated from the larval gut of the rhinoceros beetle, Trypoxylus dichotomus.</title>
        <authorList>
            <person name="Lim S."/>
            <person name="Kim B.-C."/>
        </authorList>
    </citation>
    <scope>NUCLEOTIDE SEQUENCE [LARGE SCALE GENOMIC DNA]</scope>
    <source>
        <strain evidence="14 15">LV19</strain>
    </source>
</reference>
<dbReference type="Pfam" id="PF18075">
    <property type="entry name" value="FtsX_ECD"/>
    <property type="match status" value="1"/>
</dbReference>
<evidence type="ECO:0000256" key="9">
    <source>
        <dbReference type="ARBA" id="ARBA00023306"/>
    </source>
</evidence>
<protein>
    <recommendedName>
        <fullName evidence="3 10">Cell division protein FtsX</fullName>
    </recommendedName>
</protein>